<dbReference type="EMBL" id="JANIIK010000110">
    <property type="protein sequence ID" value="KAJ3596859.1"/>
    <property type="molecule type" value="Genomic_DNA"/>
</dbReference>
<comment type="caution">
    <text evidence="2">The sequence shown here is derived from an EMBL/GenBank/DDBJ whole genome shotgun (WGS) entry which is preliminary data.</text>
</comment>
<name>A0A9Q0IFM7_9TELE</name>
<proteinExistence type="predicted"/>
<dbReference type="Proteomes" id="UP001148018">
    <property type="component" value="Unassembled WGS sequence"/>
</dbReference>
<sequence>MRRESAVVSDIQRRPPGATRRMPSFASTRSHSSKHKTNVRRCVQQQTRVPARWERKVSAAHAVSSTTISLTSTASTLASLGCDFPPPLNALFVRWLEGDSPPPSPACAVGYFSKPTLEPDLARICHLL</sequence>
<protein>
    <submittedName>
        <fullName evidence="2">Uncharacterized protein</fullName>
    </submittedName>
</protein>
<accession>A0A9Q0IFM7</accession>
<evidence type="ECO:0000313" key="3">
    <source>
        <dbReference type="Proteomes" id="UP001148018"/>
    </source>
</evidence>
<evidence type="ECO:0000256" key="1">
    <source>
        <dbReference type="SAM" id="MobiDB-lite"/>
    </source>
</evidence>
<dbReference type="AlphaFoldDB" id="A0A9Q0IFM7"/>
<organism evidence="2 3">
    <name type="scientific">Muraenolepis orangiensis</name>
    <name type="common">Patagonian moray cod</name>
    <dbReference type="NCBI Taxonomy" id="630683"/>
    <lineage>
        <taxon>Eukaryota</taxon>
        <taxon>Metazoa</taxon>
        <taxon>Chordata</taxon>
        <taxon>Craniata</taxon>
        <taxon>Vertebrata</taxon>
        <taxon>Euteleostomi</taxon>
        <taxon>Actinopterygii</taxon>
        <taxon>Neopterygii</taxon>
        <taxon>Teleostei</taxon>
        <taxon>Neoteleostei</taxon>
        <taxon>Acanthomorphata</taxon>
        <taxon>Zeiogadaria</taxon>
        <taxon>Gadariae</taxon>
        <taxon>Gadiformes</taxon>
        <taxon>Muraenolepidoidei</taxon>
        <taxon>Muraenolepididae</taxon>
        <taxon>Muraenolepis</taxon>
    </lineage>
</organism>
<keyword evidence="3" id="KW-1185">Reference proteome</keyword>
<reference evidence="2" key="1">
    <citation type="submission" date="2022-07" db="EMBL/GenBank/DDBJ databases">
        <title>Chromosome-level genome of Muraenolepis orangiensis.</title>
        <authorList>
            <person name="Kim J."/>
        </authorList>
    </citation>
    <scope>NUCLEOTIDE SEQUENCE</scope>
    <source>
        <strain evidence="2">KU_S4_2022</strain>
        <tissue evidence="2">Muscle</tissue>
    </source>
</reference>
<evidence type="ECO:0000313" key="2">
    <source>
        <dbReference type="EMBL" id="KAJ3596859.1"/>
    </source>
</evidence>
<gene>
    <name evidence="2" type="ORF">NHX12_003259</name>
</gene>
<feature type="region of interest" description="Disordered" evidence="1">
    <location>
        <begin position="1"/>
        <end position="47"/>
    </location>
</feature>